<comment type="caution">
    <text evidence="1">The sequence shown here is derived from an EMBL/GenBank/DDBJ whole genome shotgun (WGS) entry which is preliminary data.</text>
</comment>
<accession>A0A3L8CCG9</accession>
<evidence type="ECO:0000313" key="2">
    <source>
        <dbReference type="EMBL" id="RLU06177.1"/>
    </source>
</evidence>
<dbReference type="EMBL" id="PEGB01000016">
    <property type="protein sequence ID" value="RLU06177.1"/>
    <property type="molecule type" value="Genomic_DNA"/>
</dbReference>
<sequence length="71" mass="7327">MGAELARDGGLKNNTPIAALSIIPMRPRRGVARAVIFAGADGLIASKLGSHRGFVIDAGPMWEPSLLAMAA</sequence>
<keyword evidence="3" id="KW-1185">Reference proteome</keyword>
<evidence type="ECO:0000313" key="4">
    <source>
        <dbReference type="Proteomes" id="UP000282672"/>
    </source>
</evidence>
<reference evidence="3 4" key="1">
    <citation type="journal article" date="2018" name="Front. Microbiol.">
        <title>Discovery of Phloeophagus Beetles as a Source of Pseudomonas Strains That Produce Potentially New Bioactive Substances and Description of Pseudomonas bohemica sp. nov.</title>
        <authorList>
            <person name="Saati-Santamaria Z."/>
            <person name="Lopez-Mondejar R."/>
            <person name="Jimenez-Gomez A."/>
            <person name="Diez-Mendez A."/>
            <person name="Vetrovsky T."/>
            <person name="Igual J.M."/>
            <person name="Velazquez E."/>
            <person name="Kolarik M."/>
            <person name="Rivas R."/>
            <person name="Garcia-Fraile P."/>
        </authorList>
    </citation>
    <scope>NUCLEOTIDE SEQUENCE [LARGE SCALE GENOMIC DNA]</scope>
    <source>
        <strain evidence="1 4">A2-NA12</strain>
        <strain evidence="2 3">A2-NA13</strain>
    </source>
</reference>
<evidence type="ECO:0000313" key="1">
    <source>
        <dbReference type="EMBL" id="RLU05862.1"/>
    </source>
</evidence>
<dbReference type="Proteomes" id="UP000282672">
    <property type="component" value="Unassembled WGS sequence"/>
</dbReference>
<evidence type="ECO:0000313" key="3">
    <source>
        <dbReference type="Proteomes" id="UP000282140"/>
    </source>
</evidence>
<organism evidence="1 4">
    <name type="scientific">Pseudomonas prosekii</name>
    <dbReference type="NCBI Taxonomy" id="1148509"/>
    <lineage>
        <taxon>Bacteria</taxon>
        <taxon>Pseudomonadati</taxon>
        <taxon>Pseudomonadota</taxon>
        <taxon>Gammaproteobacteria</taxon>
        <taxon>Pseudomonadales</taxon>
        <taxon>Pseudomonadaceae</taxon>
        <taxon>Pseudomonas</taxon>
    </lineage>
</organism>
<dbReference type="AlphaFoldDB" id="A0A3L8CCG9"/>
<gene>
    <name evidence="1" type="ORF">CS076_22310</name>
    <name evidence="2" type="ORF">CS078_22355</name>
</gene>
<proteinExistence type="predicted"/>
<dbReference type="EMBL" id="PEGA01000026">
    <property type="protein sequence ID" value="RLU05862.1"/>
    <property type="molecule type" value="Genomic_DNA"/>
</dbReference>
<name>A0A3L8CCG9_9PSED</name>
<dbReference type="Proteomes" id="UP000282140">
    <property type="component" value="Unassembled WGS sequence"/>
</dbReference>
<protein>
    <submittedName>
        <fullName evidence="1">Uncharacterized protein</fullName>
    </submittedName>
</protein>